<dbReference type="EMBL" id="JANEYF010000835">
    <property type="protein sequence ID" value="KAJ8967721.1"/>
    <property type="molecule type" value="Genomic_DNA"/>
</dbReference>
<gene>
    <name evidence="2" type="ORF">NQ314_002667</name>
</gene>
<feature type="region of interest" description="Disordered" evidence="1">
    <location>
        <begin position="15"/>
        <end position="37"/>
    </location>
</feature>
<reference evidence="2" key="1">
    <citation type="journal article" date="2023" name="Insect Mol. Biol.">
        <title>Genome sequencing provides insights into the evolution of gene families encoding plant cell wall-degrading enzymes in longhorned beetles.</title>
        <authorList>
            <person name="Shin N.R."/>
            <person name="Okamura Y."/>
            <person name="Kirsch R."/>
            <person name="Pauchet Y."/>
        </authorList>
    </citation>
    <scope>NUCLEOTIDE SEQUENCE</scope>
    <source>
        <strain evidence="2">RBIC_L_NR</strain>
    </source>
</reference>
<dbReference type="PANTHER" id="PTHR33480:SF1">
    <property type="entry name" value="TYR RECOMBINASE DOMAIN-CONTAINING PROTEIN"/>
    <property type="match status" value="1"/>
</dbReference>
<evidence type="ECO:0000256" key="1">
    <source>
        <dbReference type="SAM" id="MobiDB-lite"/>
    </source>
</evidence>
<keyword evidence="3" id="KW-1185">Reference proteome</keyword>
<sequence>MISNIIETIPPTTASEVRSSTVSTSDDITDDTNHTKNQTRIRRKHNCLFCQQNVRNFSRHLERNYDDELSVQEIMILPRNSTKRKKLINKLRHDGDFCSSEIVPVLRAPDKDLSSYIVCKFCRGYYSRKSLRRHAKKCYFNPDPTKRFLAQTEGQTLMAGHFGPNDVLKTSGLLNMMRADDVSMVAKKDPIICEVARRYLRRHKEMHLLQVAKRHMRRLARIV</sequence>
<comment type="caution">
    <text evidence="2">The sequence shown here is derived from an EMBL/GenBank/DDBJ whole genome shotgun (WGS) entry which is preliminary data.</text>
</comment>
<dbReference type="PANTHER" id="PTHR33480">
    <property type="entry name" value="SET DOMAIN-CONTAINING PROTEIN-RELATED"/>
    <property type="match status" value="1"/>
</dbReference>
<accession>A0AAV8ZQQ7</accession>
<dbReference type="Proteomes" id="UP001162156">
    <property type="component" value="Unassembled WGS sequence"/>
</dbReference>
<organism evidence="2 3">
    <name type="scientific">Rhamnusium bicolor</name>
    <dbReference type="NCBI Taxonomy" id="1586634"/>
    <lineage>
        <taxon>Eukaryota</taxon>
        <taxon>Metazoa</taxon>
        <taxon>Ecdysozoa</taxon>
        <taxon>Arthropoda</taxon>
        <taxon>Hexapoda</taxon>
        <taxon>Insecta</taxon>
        <taxon>Pterygota</taxon>
        <taxon>Neoptera</taxon>
        <taxon>Endopterygota</taxon>
        <taxon>Coleoptera</taxon>
        <taxon>Polyphaga</taxon>
        <taxon>Cucujiformia</taxon>
        <taxon>Chrysomeloidea</taxon>
        <taxon>Cerambycidae</taxon>
        <taxon>Lepturinae</taxon>
        <taxon>Rhagiini</taxon>
        <taxon>Rhamnusium</taxon>
    </lineage>
</organism>
<dbReference type="AlphaFoldDB" id="A0AAV8ZQQ7"/>
<evidence type="ECO:0000313" key="3">
    <source>
        <dbReference type="Proteomes" id="UP001162156"/>
    </source>
</evidence>
<evidence type="ECO:0000313" key="2">
    <source>
        <dbReference type="EMBL" id="KAJ8967721.1"/>
    </source>
</evidence>
<protein>
    <recommendedName>
        <fullName evidence="4">C2H2-type domain-containing protein</fullName>
    </recommendedName>
</protein>
<evidence type="ECO:0008006" key="4">
    <source>
        <dbReference type="Google" id="ProtNLM"/>
    </source>
</evidence>
<proteinExistence type="predicted"/>
<name>A0AAV8ZQQ7_9CUCU</name>